<reference evidence="2" key="1">
    <citation type="submission" date="2019-10" db="EMBL/GenBank/DDBJ databases">
        <title>Draft genome sequece of Microseira wollei NIES-4236.</title>
        <authorList>
            <person name="Yamaguchi H."/>
            <person name="Suzuki S."/>
            <person name="Kawachi M."/>
        </authorList>
    </citation>
    <scope>NUCLEOTIDE SEQUENCE</scope>
    <source>
        <strain evidence="2">NIES-4236</strain>
    </source>
</reference>
<comment type="caution">
    <text evidence="2">The sequence shown here is derived from an EMBL/GenBank/DDBJ whole genome shotgun (WGS) entry which is preliminary data.</text>
</comment>
<sequence>MEVHSPKIIEQIPRDDWEKTPASVKKMVELMAQRIETLEKQAIELVEAQQQLVEKVNKTSKKSSSPPSSDPPGFSHK</sequence>
<name>A0AAV3WHI3_9CYAN</name>
<evidence type="ECO:0000313" key="3">
    <source>
        <dbReference type="Proteomes" id="UP001050975"/>
    </source>
</evidence>
<evidence type="ECO:0000313" key="2">
    <source>
        <dbReference type="EMBL" id="GET38424.1"/>
    </source>
</evidence>
<feature type="region of interest" description="Disordered" evidence="1">
    <location>
        <begin position="55"/>
        <end position="77"/>
    </location>
</feature>
<protein>
    <submittedName>
        <fullName evidence="2">Transposase IS66</fullName>
    </submittedName>
</protein>
<accession>A0AAV3WHI3</accession>
<dbReference type="AlphaFoldDB" id="A0AAV3WHI3"/>
<dbReference type="Proteomes" id="UP001050975">
    <property type="component" value="Unassembled WGS sequence"/>
</dbReference>
<evidence type="ECO:0000256" key="1">
    <source>
        <dbReference type="SAM" id="MobiDB-lite"/>
    </source>
</evidence>
<dbReference type="EMBL" id="BLAY01000044">
    <property type="protein sequence ID" value="GET38424.1"/>
    <property type="molecule type" value="Genomic_DNA"/>
</dbReference>
<gene>
    <name evidence="2" type="ORF">MiSe_31820</name>
</gene>
<proteinExistence type="predicted"/>
<organism evidence="2 3">
    <name type="scientific">Microseira wollei NIES-4236</name>
    <dbReference type="NCBI Taxonomy" id="2530354"/>
    <lineage>
        <taxon>Bacteria</taxon>
        <taxon>Bacillati</taxon>
        <taxon>Cyanobacteriota</taxon>
        <taxon>Cyanophyceae</taxon>
        <taxon>Oscillatoriophycideae</taxon>
        <taxon>Aerosakkonematales</taxon>
        <taxon>Aerosakkonemataceae</taxon>
        <taxon>Microseira</taxon>
    </lineage>
</organism>
<keyword evidence="3" id="KW-1185">Reference proteome</keyword>